<dbReference type="GeneID" id="83198841"/>
<reference evidence="1" key="2">
    <citation type="journal article" date="2023" name="IMA Fungus">
        <title>Comparative genomic study of the Penicillium genus elucidates a diverse pangenome and 15 lateral gene transfer events.</title>
        <authorList>
            <person name="Petersen C."/>
            <person name="Sorensen T."/>
            <person name="Nielsen M.R."/>
            <person name="Sondergaard T.E."/>
            <person name="Sorensen J.L."/>
            <person name="Fitzpatrick D.A."/>
            <person name="Frisvad J.C."/>
            <person name="Nielsen K.L."/>
        </authorList>
    </citation>
    <scope>NUCLEOTIDE SEQUENCE</scope>
    <source>
        <strain evidence="1">IBT 19713</strain>
    </source>
</reference>
<gene>
    <name evidence="1" type="ORF">N7468_002241</name>
</gene>
<evidence type="ECO:0000313" key="1">
    <source>
        <dbReference type="EMBL" id="KAJ5247258.1"/>
    </source>
</evidence>
<dbReference type="AlphaFoldDB" id="A0A9W9PKA1"/>
<evidence type="ECO:0000313" key="2">
    <source>
        <dbReference type="Proteomes" id="UP001150941"/>
    </source>
</evidence>
<comment type="caution">
    <text evidence="1">The sequence shown here is derived from an EMBL/GenBank/DDBJ whole genome shotgun (WGS) entry which is preliminary data.</text>
</comment>
<keyword evidence="2" id="KW-1185">Reference proteome</keyword>
<dbReference type="Proteomes" id="UP001150941">
    <property type="component" value="Unassembled WGS sequence"/>
</dbReference>
<proteinExistence type="predicted"/>
<reference evidence="1" key="1">
    <citation type="submission" date="2022-11" db="EMBL/GenBank/DDBJ databases">
        <authorList>
            <person name="Petersen C."/>
        </authorList>
    </citation>
    <scope>NUCLEOTIDE SEQUENCE</scope>
    <source>
        <strain evidence="1">IBT 19713</strain>
    </source>
</reference>
<name>A0A9W9PKA1_9EURO</name>
<protein>
    <submittedName>
        <fullName evidence="1">Uncharacterized protein</fullName>
    </submittedName>
</protein>
<sequence length="155" mass="16858">MKEPDRIYITWEGSIILEWTATSCTPATVMTFNPVHATEASSNPIQSFFAGEIGAMRFEIGTLEQPQEVLLQGNLHHGINAHGHTLNGNSVYGSTTNGYTIFGSTTHGRSVFGDTIDGSTVYGNTVNGTTVFGDTTEGQTFFGSRVRRNELVLYM</sequence>
<dbReference type="RefSeq" id="XP_058334679.1">
    <property type="nucleotide sequence ID" value="XM_058471538.1"/>
</dbReference>
<dbReference type="EMBL" id="JAPQKS010000002">
    <property type="protein sequence ID" value="KAJ5247258.1"/>
    <property type="molecule type" value="Genomic_DNA"/>
</dbReference>
<accession>A0A9W9PKA1</accession>
<organism evidence="1 2">
    <name type="scientific">Penicillium chermesinum</name>
    <dbReference type="NCBI Taxonomy" id="63820"/>
    <lineage>
        <taxon>Eukaryota</taxon>
        <taxon>Fungi</taxon>
        <taxon>Dikarya</taxon>
        <taxon>Ascomycota</taxon>
        <taxon>Pezizomycotina</taxon>
        <taxon>Eurotiomycetes</taxon>
        <taxon>Eurotiomycetidae</taxon>
        <taxon>Eurotiales</taxon>
        <taxon>Aspergillaceae</taxon>
        <taxon>Penicillium</taxon>
    </lineage>
</organism>